<dbReference type="EMBL" id="MU825405">
    <property type="protein sequence ID" value="KAJ7391560.1"/>
    <property type="molecule type" value="Genomic_DNA"/>
</dbReference>
<dbReference type="OrthoDB" id="5990171at2759"/>
<evidence type="ECO:0000313" key="2">
    <source>
        <dbReference type="EMBL" id="KAJ7391560.1"/>
    </source>
</evidence>
<name>A0A9X0D9A7_9CNID</name>
<protein>
    <submittedName>
        <fullName evidence="2">Uncharacterized protein</fullName>
    </submittedName>
</protein>
<comment type="caution">
    <text evidence="2">The sequence shown here is derived from an EMBL/GenBank/DDBJ whole genome shotgun (WGS) entry which is preliminary data.</text>
</comment>
<organism evidence="2 3">
    <name type="scientific">Desmophyllum pertusum</name>
    <dbReference type="NCBI Taxonomy" id="174260"/>
    <lineage>
        <taxon>Eukaryota</taxon>
        <taxon>Metazoa</taxon>
        <taxon>Cnidaria</taxon>
        <taxon>Anthozoa</taxon>
        <taxon>Hexacorallia</taxon>
        <taxon>Scleractinia</taxon>
        <taxon>Caryophylliina</taxon>
        <taxon>Caryophylliidae</taxon>
        <taxon>Desmophyllum</taxon>
    </lineage>
</organism>
<dbReference type="Proteomes" id="UP001163046">
    <property type="component" value="Unassembled WGS sequence"/>
</dbReference>
<reference evidence="2" key="1">
    <citation type="submission" date="2023-01" db="EMBL/GenBank/DDBJ databases">
        <title>Genome assembly of the deep-sea coral Lophelia pertusa.</title>
        <authorList>
            <person name="Herrera S."/>
            <person name="Cordes E."/>
        </authorList>
    </citation>
    <scope>NUCLEOTIDE SEQUENCE</scope>
    <source>
        <strain evidence="2">USNM1676648</strain>
        <tissue evidence="2">Polyp</tissue>
    </source>
</reference>
<sequence length="123" mass="14084">MKKIMPSDVEEATKAGGSETVSRDGSPLVKEVFSMFKNYLEVKLEKKGKQLKSIVEKQVTQMKFKGNQKQFEHNAQVDLVFDKIRSANIPESKEVEELVKEGQEMVRKQQELIRIASVWTVGR</sequence>
<feature type="region of interest" description="Disordered" evidence="1">
    <location>
        <begin position="1"/>
        <end position="24"/>
    </location>
</feature>
<accession>A0A9X0D9A7</accession>
<keyword evidence="3" id="KW-1185">Reference proteome</keyword>
<gene>
    <name evidence="2" type="ORF">OS493_017255</name>
</gene>
<evidence type="ECO:0000256" key="1">
    <source>
        <dbReference type="SAM" id="MobiDB-lite"/>
    </source>
</evidence>
<evidence type="ECO:0000313" key="3">
    <source>
        <dbReference type="Proteomes" id="UP001163046"/>
    </source>
</evidence>
<proteinExistence type="predicted"/>
<dbReference type="AlphaFoldDB" id="A0A9X0D9A7"/>